<keyword evidence="6" id="KW-1185">Reference proteome</keyword>
<organism evidence="3 5">
    <name type="scientific">Chitinophaga sancti</name>
    <dbReference type="NCBI Taxonomy" id="1004"/>
    <lineage>
        <taxon>Bacteria</taxon>
        <taxon>Pseudomonadati</taxon>
        <taxon>Bacteroidota</taxon>
        <taxon>Chitinophagia</taxon>
        <taxon>Chitinophagales</taxon>
        <taxon>Chitinophagaceae</taxon>
        <taxon>Chitinophaga</taxon>
    </lineage>
</organism>
<reference evidence="3 5" key="1">
    <citation type="submission" date="2016-11" db="EMBL/GenBank/DDBJ databases">
        <authorList>
            <person name="Jaros S."/>
            <person name="Januszkiewicz K."/>
            <person name="Wedrychowicz H."/>
        </authorList>
    </citation>
    <scope>NUCLEOTIDE SEQUENCE [LARGE SCALE GENOMIC DNA]</scope>
    <source>
        <strain evidence="3 5">DSM 784</strain>
    </source>
</reference>
<keyword evidence="2" id="KW-0732">Signal</keyword>
<gene>
    <name evidence="3" type="ORF">SAMN05661012_05392</name>
    <name evidence="4" type="ORF">SR876_24045</name>
</gene>
<dbReference type="AlphaFoldDB" id="A0A1K1SGT2"/>
<dbReference type="EMBL" id="CP140154">
    <property type="protein sequence ID" value="WQG88002.1"/>
    <property type="molecule type" value="Genomic_DNA"/>
</dbReference>
<evidence type="ECO:0000313" key="5">
    <source>
        <dbReference type="Proteomes" id="UP000183788"/>
    </source>
</evidence>
<dbReference type="RefSeq" id="WP_143150892.1">
    <property type="nucleotide sequence ID" value="NZ_CP139972.1"/>
</dbReference>
<proteinExistence type="predicted"/>
<dbReference type="OrthoDB" id="922985at2"/>
<dbReference type="STRING" id="1004.SAMN05661012_05392"/>
<evidence type="ECO:0000256" key="2">
    <source>
        <dbReference type="SAM" id="SignalP"/>
    </source>
</evidence>
<keyword evidence="1" id="KW-1133">Transmembrane helix</keyword>
<evidence type="ECO:0000313" key="3">
    <source>
        <dbReference type="EMBL" id="SFW83340.1"/>
    </source>
</evidence>
<accession>A0A1K1SGT2</accession>
<feature type="chain" id="PRO_5013380877" evidence="2">
    <location>
        <begin position="22"/>
        <end position="287"/>
    </location>
</feature>
<feature type="signal peptide" evidence="2">
    <location>
        <begin position="1"/>
        <end position="21"/>
    </location>
</feature>
<dbReference type="Proteomes" id="UP001326715">
    <property type="component" value="Chromosome"/>
</dbReference>
<evidence type="ECO:0000313" key="4">
    <source>
        <dbReference type="EMBL" id="WQG88002.1"/>
    </source>
</evidence>
<keyword evidence="1" id="KW-0472">Membrane</keyword>
<evidence type="ECO:0000256" key="1">
    <source>
        <dbReference type="SAM" id="Phobius"/>
    </source>
</evidence>
<evidence type="ECO:0000313" key="6">
    <source>
        <dbReference type="Proteomes" id="UP001326715"/>
    </source>
</evidence>
<name>A0A1K1SGT2_9BACT</name>
<keyword evidence="1" id="KW-0812">Transmembrane</keyword>
<dbReference type="Proteomes" id="UP000183788">
    <property type="component" value="Unassembled WGS sequence"/>
</dbReference>
<sequence>MKVIYILLISLLWVHVAGAQATNTAETTGRHSTVNVQQATPAAKPHTAEVAKVAEEGLSTRTIVYAVVFALLLGGIAVYVAVKIAGSKAESEIAAAISPIKKEVKKIQENMSSDGKGNGKDKYASKEKLEDYITRITDLEALVQQLREKIDRLVAPPPTPPVSPAQKAPVQEKQPVAEAKKEFFFLSTPNSNGTFNVSSASASYREGATIYRFVKDSFNKASFCIDEREASIKLALQYPDKSIDPVCDALNAYNAKATKIVTQKPGTAELQGDKWVLMTKAKITYES</sequence>
<dbReference type="EMBL" id="FPIZ01000022">
    <property type="protein sequence ID" value="SFW83340.1"/>
    <property type="molecule type" value="Genomic_DNA"/>
</dbReference>
<protein>
    <submittedName>
        <fullName evidence="3">Uncharacterized protein</fullName>
    </submittedName>
</protein>
<feature type="transmembrane region" description="Helical" evidence="1">
    <location>
        <begin position="63"/>
        <end position="82"/>
    </location>
</feature>
<reference evidence="4 6" key="2">
    <citation type="submission" date="2023-11" db="EMBL/GenBank/DDBJ databases">
        <title>MicrobeMod: A computational toolkit for identifying prokaryotic methylation and restriction-modification with nanopore sequencing.</title>
        <authorList>
            <person name="Crits-Christoph A."/>
            <person name="Kang S.C."/>
            <person name="Lee H."/>
            <person name="Ostrov N."/>
        </authorList>
    </citation>
    <scope>NUCLEOTIDE SEQUENCE [LARGE SCALE GENOMIC DNA]</scope>
    <source>
        <strain evidence="4 6">ATCC 23090</strain>
    </source>
</reference>